<gene>
    <name evidence="2" type="ORF">PGTUg99_034467</name>
</gene>
<evidence type="ECO:0000313" key="3">
    <source>
        <dbReference type="Proteomes" id="UP000325313"/>
    </source>
</evidence>
<accession>A0A5B0N5M3</accession>
<organism evidence="2 3">
    <name type="scientific">Puccinia graminis f. sp. tritici</name>
    <dbReference type="NCBI Taxonomy" id="56615"/>
    <lineage>
        <taxon>Eukaryota</taxon>
        <taxon>Fungi</taxon>
        <taxon>Dikarya</taxon>
        <taxon>Basidiomycota</taxon>
        <taxon>Pucciniomycotina</taxon>
        <taxon>Pucciniomycetes</taxon>
        <taxon>Pucciniales</taxon>
        <taxon>Pucciniaceae</taxon>
        <taxon>Puccinia</taxon>
    </lineage>
</organism>
<feature type="signal peptide" evidence="1">
    <location>
        <begin position="1"/>
        <end position="20"/>
    </location>
</feature>
<evidence type="ECO:0000313" key="2">
    <source>
        <dbReference type="EMBL" id="KAA1083468.1"/>
    </source>
</evidence>
<proteinExistence type="predicted"/>
<sequence>MVSLAYLITLLSLLVAVSHAEEIAAGKTEDVDPKYFRYGSRYGGFGGGFYTNFGSLNSWGCGWGSGLMLNSWSTPWINSAFNYFPNGNCFGGGWLLRGPGMYFVKATEEGHSVARRALPVGAEQLVRREAGVTCISNKGVSSTFCPDECIKAAHQLAEKKTSSATHGGCTLTLVTKNDKVAPSQSSSQILEKAVNSILGACGKSPDTQGQNKNARRAAAAGQEDDTCIAHYLLLPYLFLSFSCVNVSHAIVI</sequence>
<reference evidence="2 3" key="1">
    <citation type="submission" date="2019-05" db="EMBL/GenBank/DDBJ databases">
        <title>Emergence of the Ug99 lineage of the wheat stem rust pathogen through somatic hybridization.</title>
        <authorList>
            <person name="Li F."/>
            <person name="Upadhyaya N.M."/>
            <person name="Sperschneider J."/>
            <person name="Matny O."/>
            <person name="Nguyen-Phuc H."/>
            <person name="Mago R."/>
            <person name="Raley C."/>
            <person name="Miller M.E."/>
            <person name="Silverstein K.A.T."/>
            <person name="Henningsen E."/>
            <person name="Hirsch C.D."/>
            <person name="Visser B."/>
            <person name="Pretorius Z.A."/>
            <person name="Steffenson B.J."/>
            <person name="Schwessinger B."/>
            <person name="Dodds P.N."/>
            <person name="Figueroa M."/>
        </authorList>
    </citation>
    <scope>NUCLEOTIDE SEQUENCE [LARGE SCALE GENOMIC DNA]</scope>
    <source>
        <strain evidence="2 3">Ug99</strain>
    </source>
</reference>
<keyword evidence="1" id="KW-0732">Signal</keyword>
<name>A0A5B0N5M3_PUCGR</name>
<dbReference type="AlphaFoldDB" id="A0A5B0N5M3"/>
<dbReference type="Proteomes" id="UP000325313">
    <property type="component" value="Unassembled WGS sequence"/>
</dbReference>
<comment type="caution">
    <text evidence="2">The sequence shown here is derived from an EMBL/GenBank/DDBJ whole genome shotgun (WGS) entry which is preliminary data.</text>
</comment>
<evidence type="ECO:0000256" key="1">
    <source>
        <dbReference type="SAM" id="SignalP"/>
    </source>
</evidence>
<feature type="chain" id="PRO_5022847038" evidence="1">
    <location>
        <begin position="21"/>
        <end position="252"/>
    </location>
</feature>
<dbReference type="EMBL" id="VDEP01000438">
    <property type="protein sequence ID" value="KAA1083468.1"/>
    <property type="molecule type" value="Genomic_DNA"/>
</dbReference>
<protein>
    <submittedName>
        <fullName evidence="2">Uncharacterized protein</fullName>
    </submittedName>
</protein>